<dbReference type="Pfam" id="PF13649">
    <property type="entry name" value="Methyltransf_25"/>
    <property type="match status" value="1"/>
</dbReference>
<comment type="caution">
    <text evidence="3">The sequence shown here is derived from an EMBL/GenBank/DDBJ whole genome shotgun (WGS) entry which is preliminary data.</text>
</comment>
<name>A0A841RDU5_9SPIO</name>
<feature type="domain" description="Methyltransferase" evidence="2">
    <location>
        <begin position="73"/>
        <end position="168"/>
    </location>
</feature>
<dbReference type="CDD" id="cd02440">
    <property type="entry name" value="AdoMet_MTases"/>
    <property type="match status" value="1"/>
</dbReference>
<evidence type="ECO:0000313" key="4">
    <source>
        <dbReference type="Proteomes" id="UP000587760"/>
    </source>
</evidence>
<dbReference type="AlphaFoldDB" id="A0A841RDU5"/>
<sequence>MKINNILTAIKQPELYSPGTATMWNDPYISKQLLPVHLDETLDLASRKPESIDQTVDWICSKAPGAGKEKLSILDLGCGPGLYAERFASMGHDVTAVDFSANSLDYAKKSAAEKGLKINYIRSNYLDLELKENVYDLIVMIYCDFGVLIPDDYRKLLKMIHKSLNSDGRFIFDVLNDRGFHKTSFPNSWDCTEKGFWKDSPYLALSHSFVYEEEKVILEQHVVFDDSERNRIYRFWTHYYDHGKLKQLLQQNGFTALSFHEDVFPEDSIRAEENVTFTIAEKN</sequence>
<protein>
    <submittedName>
        <fullName evidence="3">Ubiquinone/menaquinone biosynthesis C-methylase UbiE</fullName>
    </submittedName>
</protein>
<organism evidence="3 4">
    <name type="scientific">Spirochaeta isovalerica</name>
    <dbReference type="NCBI Taxonomy" id="150"/>
    <lineage>
        <taxon>Bacteria</taxon>
        <taxon>Pseudomonadati</taxon>
        <taxon>Spirochaetota</taxon>
        <taxon>Spirochaetia</taxon>
        <taxon>Spirochaetales</taxon>
        <taxon>Spirochaetaceae</taxon>
        <taxon>Spirochaeta</taxon>
    </lineage>
</organism>
<dbReference type="RefSeq" id="WP_184748034.1">
    <property type="nucleotide sequence ID" value="NZ_JACHGJ010000008.1"/>
</dbReference>
<accession>A0A841RDU5</accession>
<keyword evidence="4" id="KW-1185">Reference proteome</keyword>
<dbReference type="InterPro" id="IPR029063">
    <property type="entry name" value="SAM-dependent_MTases_sf"/>
</dbReference>
<proteinExistence type="predicted"/>
<reference evidence="3 4" key="1">
    <citation type="submission" date="2020-08" db="EMBL/GenBank/DDBJ databases">
        <title>Genomic Encyclopedia of Type Strains, Phase IV (KMG-IV): sequencing the most valuable type-strain genomes for metagenomic binning, comparative biology and taxonomic classification.</title>
        <authorList>
            <person name="Goeker M."/>
        </authorList>
    </citation>
    <scope>NUCLEOTIDE SEQUENCE [LARGE SCALE GENOMIC DNA]</scope>
    <source>
        <strain evidence="3 4">DSM 2461</strain>
    </source>
</reference>
<evidence type="ECO:0000313" key="3">
    <source>
        <dbReference type="EMBL" id="MBB6481796.1"/>
    </source>
</evidence>
<dbReference type="EMBL" id="JACHGJ010000008">
    <property type="protein sequence ID" value="MBB6481796.1"/>
    <property type="molecule type" value="Genomic_DNA"/>
</dbReference>
<evidence type="ECO:0000256" key="1">
    <source>
        <dbReference type="ARBA" id="ARBA00022679"/>
    </source>
</evidence>
<evidence type="ECO:0000259" key="2">
    <source>
        <dbReference type="Pfam" id="PF13649"/>
    </source>
</evidence>
<keyword evidence="1" id="KW-0808">Transferase</keyword>
<dbReference type="GO" id="GO:0032259">
    <property type="term" value="P:methylation"/>
    <property type="evidence" value="ECO:0007669"/>
    <property type="project" value="UniProtKB-KW"/>
</dbReference>
<keyword evidence="3" id="KW-0830">Ubiquinone</keyword>
<dbReference type="Gene3D" id="3.40.50.150">
    <property type="entry name" value="Vaccinia Virus protein VP39"/>
    <property type="match status" value="1"/>
</dbReference>
<dbReference type="SUPFAM" id="SSF53335">
    <property type="entry name" value="S-adenosyl-L-methionine-dependent methyltransferases"/>
    <property type="match status" value="1"/>
</dbReference>
<gene>
    <name evidence="3" type="ORF">HNR50_003477</name>
</gene>
<keyword evidence="3" id="KW-0489">Methyltransferase</keyword>
<dbReference type="GO" id="GO:0008168">
    <property type="term" value="F:methyltransferase activity"/>
    <property type="evidence" value="ECO:0007669"/>
    <property type="project" value="UniProtKB-KW"/>
</dbReference>
<dbReference type="PANTHER" id="PTHR43861">
    <property type="entry name" value="TRANS-ACONITATE 2-METHYLTRANSFERASE-RELATED"/>
    <property type="match status" value="1"/>
</dbReference>
<dbReference type="InterPro" id="IPR041698">
    <property type="entry name" value="Methyltransf_25"/>
</dbReference>
<dbReference type="Proteomes" id="UP000587760">
    <property type="component" value="Unassembled WGS sequence"/>
</dbReference>